<keyword evidence="3" id="KW-1185">Reference proteome</keyword>
<evidence type="ECO:0000313" key="3">
    <source>
        <dbReference type="Proteomes" id="UP001176941"/>
    </source>
</evidence>
<feature type="region of interest" description="Disordered" evidence="1">
    <location>
        <begin position="1"/>
        <end position="139"/>
    </location>
</feature>
<dbReference type="Proteomes" id="UP001176941">
    <property type="component" value="Chromosome 28"/>
</dbReference>
<feature type="compositionally biased region" description="Basic and acidic residues" evidence="1">
    <location>
        <begin position="33"/>
        <end position="43"/>
    </location>
</feature>
<accession>A0ABN8Z504</accession>
<gene>
    <name evidence="2" type="ORF">MRATA1EN1_LOCUS17153</name>
</gene>
<reference evidence="2" key="1">
    <citation type="submission" date="2023-04" db="EMBL/GenBank/DDBJ databases">
        <authorList>
            <consortium name="ELIXIR-Norway"/>
        </authorList>
    </citation>
    <scope>NUCLEOTIDE SEQUENCE [LARGE SCALE GENOMIC DNA]</scope>
</reference>
<proteinExistence type="predicted"/>
<evidence type="ECO:0000313" key="2">
    <source>
        <dbReference type="EMBL" id="CAI9168191.1"/>
    </source>
</evidence>
<sequence length="139" mass="14654">MAGRLRSPPLPAGGRGVRVPRRKLRGCALSGTTDRREQGRREGVFAPNGKRGWTRGPRPQLPDAVRPAPPPPTPRGGAQRFRVTNTSISTAFGDVGRSRPTDTHLTGPWLGSATCAIPNTPPASKGSQVLGSPRAPPRG</sequence>
<organism evidence="2 3">
    <name type="scientific">Rangifer tarandus platyrhynchus</name>
    <name type="common">Svalbard reindeer</name>
    <dbReference type="NCBI Taxonomy" id="3082113"/>
    <lineage>
        <taxon>Eukaryota</taxon>
        <taxon>Metazoa</taxon>
        <taxon>Chordata</taxon>
        <taxon>Craniata</taxon>
        <taxon>Vertebrata</taxon>
        <taxon>Euteleostomi</taxon>
        <taxon>Mammalia</taxon>
        <taxon>Eutheria</taxon>
        <taxon>Laurasiatheria</taxon>
        <taxon>Artiodactyla</taxon>
        <taxon>Ruminantia</taxon>
        <taxon>Pecora</taxon>
        <taxon>Cervidae</taxon>
        <taxon>Odocoileinae</taxon>
        <taxon>Rangifer</taxon>
    </lineage>
</organism>
<name>A0ABN8Z504_RANTA</name>
<protein>
    <submittedName>
        <fullName evidence="2">Uncharacterized protein</fullName>
    </submittedName>
</protein>
<dbReference type="EMBL" id="OX459964">
    <property type="protein sequence ID" value="CAI9168191.1"/>
    <property type="molecule type" value="Genomic_DNA"/>
</dbReference>
<evidence type="ECO:0000256" key="1">
    <source>
        <dbReference type="SAM" id="MobiDB-lite"/>
    </source>
</evidence>